<keyword evidence="2 4" id="KW-0371">Homeobox</keyword>
<feature type="compositionally biased region" description="Low complexity" evidence="6">
    <location>
        <begin position="243"/>
        <end position="274"/>
    </location>
</feature>
<feature type="region of interest" description="Disordered" evidence="6">
    <location>
        <begin position="1154"/>
        <end position="1233"/>
    </location>
</feature>
<proteinExistence type="predicted"/>
<feature type="compositionally biased region" description="Low complexity" evidence="6">
    <location>
        <begin position="108"/>
        <end position="118"/>
    </location>
</feature>
<feature type="compositionally biased region" description="Low complexity" evidence="6">
    <location>
        <begin position="29"/>
        <end position="40"/>
    </location>
</feature>
<dbReference type="GO" id="GO:0000981">
    <property type="term" value="F:DNA-binding transcription factor activity, RNA polymerase II-specific"/>
    <property type="evidence" value="ECO:0007669"/>
    <property type="project" value="InterPro"/>
</dbReference>
<feature type="region of interest" description="Disordered" evidence="6">
    <location>
        <begin position="75"/>
        <end position="118"/>
    </location>
</feature>
<dbReference type="CDD" id="cd00086">
    <property type="entry name" value="homeodomain"/>
    <property type="match status" value="1"/>
</dbReference>
<dbReference type="InterPro" id="IPR001356">
    <property type="entry name" value="HD"/>
</dbReference>
<feature type="compositionally biased region" description="Acidic residues" evidence="6">
    <location>
        <begin position="481"/>
        <end position="505"/>
    </location>
</feature>
<keyword evidence="1 4" id="KW-0238">DNA-binding</keyword>
<dbReference type="SMR" id="A0A066W4L7"/>
<accession>A0A066W4L7</accession>
<feature type="compositionally biased region" description="Basic and acidic residues" evidence="6">
    <location>
        <begin position="275"/>
        <end position="287"/>
    </location>
</feature>
<feature type="region of interest" description="Disordered" evidence="6">
    <location>
        <begin position="361"/>
        <end position="510"/>
    </location>
</feature>
<feature type="region of interest" description="Disordered" evidence="6">
    <location>
        <begin position="742"/>
        <end position="776"/>
    </location>
</feature>
<evidence type="ECO:0000256" key="3">
    <source>
        <dbReference type="ARBA" id="ARBA00023242"/>
    </source>
</evidence>
<feature type="compositionally biased region" description="Low complexity" evidence="6">
    <location>
        <begin position="651"/>
        <end position="680"/>
    </location>
</feature>
<reference evidence="8 9" key="1">
    <citation type="submission" date="2014-05" db="EMBL/GenBank/DDBJ databases">
        <title>Draft genome sequence of a rare smut relative, Tilletiaria anomala UBC 951.</title>
        <authorList>
            <consortium name="DOE Joint Genome Institute"/>
            <person name="Toome M."/>
            <person name="Kuo A."/>
            <person name="Henrissat B."/>
            <person name="Lipzen A."/>
            <person name="Tritt A."/>
            <person name="Yoshinaga Y."/>
            <person name="Zane M."/>
            <person name="Barry K."/>
            <person name="Grigoriev I.V."/>
            <person name="Spatafora J.W."/>
            <person name="Aimea M.C."/>
        </authorList>
    </citation>
    <scope>NUCLEOTIDE SEQUENCE [LARGE SCALE GENOMIC DNA]</scope>
    <source>
        <strain evidence="8 9">UBC 951</strain>
    </source>
</reference>
<dbReference type="GO" id="GO:0030154">
    <property type="term" value="P:cell differentiation"/>
    <property type="evidence" value="ECO:0007669"/>
    <property type="project" value="TreeGrafter"/>
</dbReference>
<dbReference type="GO" id="GO:0005634">
    <property type="term" value="C:nucleus"/>
    <property type="evidence" value="ECO:0007669"/>
    <property type="project" value="UniProtKB-SubCell"/>
</dbReference>
<feature type="region of interest" description="Disordered" evidence="6">
    <location>
        <begin position="959"/>
        <end position="980"/>
    </location>
</feature>
<dbReference type="SMART" id="SM00389">
    <property type="entry name" value="HOX"/>
    <property type="match status" value="1"/>
</dbReference>
<dbReference type="RefSeq" id="XP_013244243.1">
    <property type="nucleotide sequence ID" value="XM_013388789.1"/>
</dbReference>
<feature type="region of interest" description="Disordered" evidence="6">
    <location>
        <begin position="243"/>
        <end position="324"/>
    </location>
</feature>
<feature type="compositionally biased region" description="Basic residues" evidence="6">
    <location>
        <begin position="635"/>
        <end position="650"/>
    </location>
</feature>
<feature type="region of interest" description="Disordered" evidence="6">
    <location>
        <begin position="523"/>
        <end position="542"/>
    </location>
</feature>
<evidence type="ECO:0000256" key="5">
    <source>
        <dbReference type="RuleBase" id="RU000682"/>
    </source>
</evidence>
<evidence type="ECO:0000313" key="9">
    <source>
        <dbReference type="Proteomes" id="UP000027361"/>
    </source>
</evidence>
<evidence type="ECO:0000256" key="2">
    <source>
        <dbReference type="ARBA" id="ARBA00023155"/>
    </source>
</evidence>
<feature type="region of interest" description="Disordered" evidence="6">
    <location>
        <begin position="1251"/>
        <end position="1275"/>
    </location>
</feature>
<dbReference type="Gene3D" id="1.10.10.60">
    <property type="entry name" value="Homeodomain-like"/>
    <property type="match status" value="1"/>
</dbReference>
<feature type="region of interest" description="Disordered" evidence="6">
    <location>
        <begin position="22"/>
        <end position="48"/>
    </location>
</feature>
<dbReference type="OrthoDB" id="6159439at2759"/>
<dbReference type="InterPro" id="IPR051000">
    <property type="entry name" value="Homeobox_DNA-bind_prot"/>
</dbReference>
<name>A0A066W4L7_TILAU</name>
<feature type="compositionally biased region" description="Basic and acidic residues" evidence="6">
    <location>
        <begin position="1158"/>
        <end position="1169"/>
    </location>
</feature>
<dbReference type="HOGENOM" id="CLU_248144_0_0_1"/>
<dbReference type="PROSITE" id="PS00027">
    <property type="entry name" value="HOMEOBOX_1"/>
    <property type="match status" value="1"/>
</dbReference>
<evidence type="ECO:0000256" key="6">
    <source>
        <dbReference type="SAM" id="MobiDB-lite"/>
    </source>
</evidence>
<gene>
    <name evidence="8" type="ORF">K437DRAFT_81582</name>
</gene>
<dbReference type="InterPro" id="IPR009057">
    <property type="entry name" value="Homeodomain-like_sf"/>
</dbReference>
<organism evidence="8 9">
    <name type="scientific">Tilletiaria anomala (strain ATCC 24038 / CBS 436.72 / UBC 951)</name>
    <dbReference type="NCBI Taxonomy" id="1037660"/>
    <lineage>
        <taxon>Eukaryota</taxon>
        <taxon>Fungi</taxon>
        <taxon>Dikarya</taxon>
        <taxon>Basidiomycota</taxon>
        <taxon>Ustilaginomycotina</taxon>
        <taxon>Exobasidiomycetes</taxon>
        <taxon>Georgefischeriales</taxon>
        <taxon>Tilletiariaceae</taxon>
        <taxon>Tilletiaria</taxon>
    </lineage>
</organism>
<dbReference type="STRING" id="1037660.A0A066W4L7"/>
<feature type="compositionally biased region" description="Low complexity" evidence="6">
    <location>
        <begin position="446"/>
        <end position="456"/>
    </location>
</feature>
<dbReference type="PROSITE" id="PS50071">
    <property type="entry name" value="HOMEOBOX_2"/>
    <property type="match status" value="1"/>
</dbReference>
<protein>
    <recommendedName>
        <fullName evidence="7">Homeobox domain-containing protein</fullName>
    </recommendedName>
</protein>
<keyword evidence="9" id="KW-1185">Reference proteome</keyword>
<evidence type="ECO:0000313" key="8">
    <source>
        <dbReference type="EMBL" id="KDN48877.1"/>
    </source>
</evidence>
<dbReference type="PANTHER" id="PTHR24324">
    <property type="entry name" value="HOMEOBOX PROTEIN HHEX"/>
    <property type="match status" value="1"/>
</dbReference>
<feature type="compositionally biased region" description="Low complexity" evidence="6">
    <location>
        <begin position="763"/>
        <end position="773"/>
    </location>
</feature>
<comment type="caution">
    <text evidence="8">The sequence shown here is derived from an EMBL/GenBank/DDBJ whole genome shotgun (WGS) entry which is preliminary data.</text>
</comment>
<feature type="compositionally biased region" description="Polar residues" evidence="6">
    <location>
        <begin position="1402"/>
        <end position="1417"/>
    </location>
</feature>
<evidence type="ECO:0000259" key="7">
    <source>
        <dbReference type="PROSITE" id="PS50071"/>
    </source>
</evidence>
<feature type="region of interest" description="Disordered" evidence="6">
    <location>
        <begin position="1402"/>
        <end position="1478"/>
    </location>
</feature>
<feature type="region of interest" description="Disordered" evidence="6">
    <location>
        <begin position="1043"/>
        <end position="1063"/>
    </location>
</feature>
<dbReference type="InParanoid" id="A0A066W4L7"/>
<dbReference type="InterPro" id="IPR017970">
    <property type="entry name" value="Homeobox_CS"/>
</dbReference>
<evidence type="ECO:0000256" key="1">
    <source>
        <dbReference type="ARBA" id="ARBA00023125"/>
    </source>
</evidence>
<dbReference type="Pfam" id="PF00046">
    <property type="entry name" value="Homeodomain"/>
    <property type="match status" value="1"/>
</dbReference>
<feature type="compositionally biased region" description="Basic and acidic residues" evidence="6">
    <location>
        <begin position="959"/>
        <end position="971"/>
    </location>
</feature>
<dbReference type="GeneID" id="25267848"/>
<feature type="compositionally biased region" description="Polar residues" evidence="6">
    <location>
        <begin position="1251"/>
        <end position="1269"/>
    </location>
</feature>
<dbReference type="PANTHER" id="PTHR24324:SF9">
    <property type="entry name" value="HOMEOBOX DOMAIN-CONTAINING PROTEIN"/>
    <property type="match status" value="1"/>
</dbReference>
<feature type="region of interest" description="Disordered" evidence="6">
    <location>
        <begin position="635"/>
        <end position="688"/>
    </location>
</feature>
<keyword evidence="3 4" id="KW-0539">Nucleus</keyword>
<feature type="DNA-binding region" description="Homeobox" evidence="4">
    <location>
        <begin position="580"/>
        <end position="639"/>
    </location>
</feature>
<comment type="subcellular location">
    <subcellularLocation>
        <location evidence="4 5">Nucleus</location>
    </subcellularLocation>
</comment>
<dbReference type="Proteomes" id="UP000027361">
    <property type="component" value="Unassembled WGS sequence"/>
</dbReference>
<dbReference type="EMBL" id="JMSN01000023">
    <property type="protein sequence ID" value="KDN48877.1"/>
    <property type="molecule type" value="Genomic_DNA"/>
</dbReference>
<feature type="domain" description="Homeobox" evidence="7">
    <location>
        <begin position="578"/>
        <end position="638"/>
    </location>
</feature>
<dbReference type="SUPFAM" id="SSF46689">
    <property type="entry name" value="Homeodomain-like"/>
    <property type="match status" value="1"/>
</dbReference>
<dbReference type="GO" id="GO:0000978">
    <property type="term" value="F:RNA polymerase II cis-regulatory region sequence-specific DNA binding"/>
    <property type="evidence" value="ECO:0007669"/>
    <property type="project" value="TreeGrafter"/>
</dbReference>
<sequence>MSPTQSQRSVPDEHYAYHILPARTPANKGTVNASTSASTGSGTGTGNRTGQAMARCYDDSLSNVTMIGTVHELALSSPRSDDDGARRGLSPTAPMGSGVSSGSGLASGSGPASASMQAPAQIPQFQSLPLSQSQQKHQQHPRNAFVRNWSKASIMSTQSQESLDSLSSYLDFANTGSAAQGSHGAFSRNVSFNRVYSASAGAAVGGGADSLQAHRHDQAVLHSAAPMQSTPVSSASHQGLLVSSSVASSSSPLHPWSSSSSSPPGSSSAGQRQGQQHEQEQTHRSSPDKAASLATQHGAEASPRQGQRHTRHESQASHTGSQASALSLSMIEEPALMPLLRYDCLGDGMLERGMHFDTAAAANSHTSSSGKSKRATHQSNTFPGGHVHGHDNEDAQGKQDRLKRQASPSPHSLAPIATTASPFKHERDNSSQPTMAPSAMLPPPKAVAAATAGADASDMRPSTMPGESPLDDFMRHGDGDSNSESDGESDSDASSEYSYEGDGEQGDLTADTTVSIGDKAAADESVSHADADADVDTSANSSKTSIYAGLGVVQARKCLDKSITGEGGRAGIRIENDGTVVRTRRRTRPAEAHVLMRFFEDEQFPTGEQREQLARQTGLAPRAVTVWFQNRRQIEKKKKDRAARLPRRWQQRSPPAQQQPEQPISEQQQSQQQPQQPQKEQQNETATPLPSAFQVEQLQRELREAQLQLQVLRQQTLRSDIGSSSEATATAAEARAKAAGAHGAASAKDVNKPASSPVIFGNSSSSPIPESVSDNTSIDPMQLRATVPSMNAIPGSKATDSASIFTWRPAVRDLRLLLKDTHVQTLAPGSWLDAASLDDILADHLETRTLSANITDLSTTALRCTTVANAPAAQLGVKQSFAGALQSVGGLQNILQRVRNAGRSNKQDCVPDGDFSLLRSLGDVGTHASLDDFIQHSRGGSAMSPVSVGDQQVLGHISERGRSERISEARSKSHSPSSLPFHMQAALGNAANDQQGRSVSEPIRTTLKEAQHMFCASPAMLLPPGASRVAISEEHKRRLLQLMHSSSNGSSDEDEDTRSGLELPSDEEISLRIIATRRASRRLEKGVDASSSSKSKLAKFVARQAIRDQKQARKQKGLLPSSTFAKVMQKAHRGLRRRLGCQAVIQRQLTLDMAAGQDRGESSSEDEVRLPGPKARRATLPRNALGSRLTGMQRFKNAVEPLERGDTSSSNSRKRANTDARHGAEGPGRGSAKYALTRPQAPLQLQIASLQGAEQRSNTREAASSPVSSDTEDLSFFGPSKRLRVDASGRYVGDNMFRPAAYMLNAPGSRPNFQRTVTGPGRLHGLAAYSSNLSGRSQPVAHASLASNAGPPLQANPSVSASASPVEKTIYGSYLEPVLRQPLSAASNNNNIDANTAPQVLGETQVTSSPARSNSGGSWAGSDEDKENSSPARASFDDSGFFTSADKATSGSASNGQGARRTNQDRSSSVPSPTKARVRALVEHSDVQRRFGQLADRDRAAAEVLLGLGFSQ</sequence>
<feature type="compositionally biased region" description="Polar residues" evidence="6">
    <location>
        <begin position="1446"/>
        <end position="1472"/>
    </location>
</feature>
<feature type="compositionally biased region" description="Basic and acidic residues" evidence="6">
    <location>
        <begin position="388"/>
        <end position="403"/>
    </location>
</feature>
<evidence type="ECO:0000256" key="4">
    <source>
        <dbReference type="PROSITE-ProRule" id="PRU00108"/>
    </source>
</evidence>